<accession>A0A2C6DFT8</accession>
<comment type="caution">
    <text evidence="1">The sequence shown here is derived from an EMBL/GenBank/DDBJ whole genome shotgun (WGS) entry which is preliminary data.</text>
</comment>
<gene>
    <name evidence="1" type="ORF">CRN84_07350</name>
</gene>
<keyword evidence="2" id="KW-1185">Reference proteome</keyword>
<reference evidence="2" key="1">
    <citation type="submission" date="2017-09" db="EMBL/GenBank/DDBJ databases">
        <title>FDA dAtabase for Regulatory Grade micrObial Sequences (FDA-ARGOS): Supporting development and validation of Infectious Disease Dx tests.</title>
        <authorList>
            <person name="Minogue T."/>
            <person name="Wolcott M."/>
            <person name="Wasieloski L."/>
            <person name="Aguilar W."/>
            <person name="Moore D."/>
            <person name="Tallon L."/>
            <person name="Sadzewicz L."/>
            <person name="Ott S."/>
            <person name="Zhao X."/>
            <person name="Nagaraj S."/>
            <person name="Vavikolanu K."/>
            <person name="Aluvathingal J."/>
            <person name="Nadendla S."/>
            <person name="Sichtig H."/>
        </authorList>
    </citation>
    <scope>NUCLEOTIDE SEQUENCE [LARGE SCALE GENOMIC DNA]</scope>
    <source>
        <strain evidence="2">FDAARGOS_387</strain>
    </source>
</reference>
<dbReference type="OrthoDB" id="6713157at2"/>
<proteinExistence type="predicted"/>
<protein>
    <submittedName>
        <fullName evidence="1">Uncharacterized protein</fullName>
    </submittedName>
</protein>
<dbReference type="Proteomes" id="UP000224974">
    <property type="component" value="Unassembled WGS sequence"/>
</dbReference>
<dbReference type="EMBL" id="PDDX01000001">
    <property type="protein sequence ID" value="PHI29148.1"/>
    <property type="molecule type" value="Genomic_DNA"/>
</dbReference>
<dbReference type="AlphaFoldDB" id="A0A2C6DFT8"/>
<evidence type="ECO:0000313" key="1">
    <source>
        <dbReference type="EMBL" id="PHI29148.1"/>
    </source>
</evidence>
<name>A0A2C6DFT8_9GAMM</name>
<evidence type="ECO:0000313" key="2">
    <source>
        <dbReference type="Proteomes" id="UP000224974"/>
    </source>
</evidence>
<dbReference type="RefSeq" id="WP_029096047.1">
    <property type="nucleotide sequence ID" value="NZ_PDDX01000001.1"/>
</dbReference>
<organism evidence="1 2">
    <name type="scientific">Budvicia aquatica</name>
    <dbReference type="NCBI Taxonomy" id="82979"/>
    <lineage>
        <taxon>Bacteria</taxon>
        <taxon>Pseudomonadati</taxon>
        <taxon>Pseudomonadota</taxon>
        <taxon>Gammaproteobacteria</taxon>
        <taxon>Enterobacterales</taxon>
        <taxon>Budviciaceae</taxon>
        <taxon>Budvicia</taxon>
    </lineage>
</organism>
<sequence length="319" mass="38266">MSSVPVVIKAEDRRVCRVYYNYLYNYLLNNNFNPPAITNFDDIKHCNTVINSMMQHFFPDNAQRLTHIQHMQLIVKPSLIPNIEFEWFKNNEQACYWVWGYLRSAAHYMLQFPYEYNYIEPTATDIPLYEKMKLETSPVNTQHRYNLIVDFFDSWYEQPANKTQLIEHLKKEWQAIYAKPKRFKWLNIHDDEQCEWVWDYIVKAQKPERLGYMSISEIMKIPTLYLSPLNIEEKKLAIYAAIDLWRGHKDSINLLFKNINRTVSQQKHRIKKIDTKPFNTHLKIDTKTRLDEIARRQDKKIIDIIDQLINQAYDALPPG</sequence>